<evidence type="ECO:0000313" key="3">
    <source>
        <dbReference type="Proteomes" id="UP000015241"/>
    </source>
</evidence>
<accession>S8EL16</accession>
<keyword evidence="3" id="KW-1185">Reference proteome</keyword>
<name>S8EL16_FOMSC</name>
<feature type="compositionally biased region" description="Low complexity" evidence="1">
    <location>
        <begin position="191"/>
        <end position="206"/>
    </location>
</feature>
<reference evidence="2 3" key="1">
    <citation type="journal article" date="2012" name="Science">
        <title>The Paleozoic origin of enzymatic lignin decomposition reconstructed from 31 fungal genomes.</title>
        <authorList>
            <person name="Floudas D."/>
            <person name="Binder M."/>
            <person name="Riley R."/>
            <person name="Barry K."/>
            <person name="Blanchette R.A."/>
            <person name="Henrissat B."/>
            <person name="Martinez A.T."/>
            <person name="Otillar R."/>
            <person name="Spatafora J.W."/>
            <person name="Yadav J.S."/>
            <person name="Aerts A."/>
            <person name="Benoit I."/>
            <person name="Boyd A."/>
            <person name="Carlson A."/>
            <person name="Copeland A."/>
            <person name="Coutinho P.M."/>
            <person name="de Vries R.P."/>
            <person name="Ferreira P."/>
            <person name="Findley K."/>
            <person name="Foster B."/>
            <person name="Gaskell J."/>
            <person name="Glotzer D."/>
            <person name="Gorecki P."/>
            <person name="Heitman J."/>
            <person name="Hesse C."/>
            <person name="Hori C."/>
            <person name="Igarashi K."/>
            <person name="Jurgens J.A."/>
            <person name="Kallen N."/>
            <person name="Kersten P."/>
            <person name="Kohler A."/>
            <person name="Kuees U."/>
            <person name="Kumar T.K.A."/>
            <person name="Kuo A."/>
            <person name="LaButti K."/>
            <person name="Larrondo L.F."/>
            <person name="Lindquist E."/>
            <person name="Ling A."/>
            <person name="Lombard V."/>
            <person name="Lucas S."/>
            <person name="Lundell T."/>
            <person name="Martin R."/>
            <person name="McLaughlin D.J."/>
            <person name="Morgenstern I."/>
            <person name="Morin E."/>
            <person name="Murat C."/>
            <person name="Nagy L.G."/>
            <person name="Nolan M."/>
            <person name="Ohm R.A."/>
            <person name="Patyshakuliyeva A."/>
            <person name="Rokas A."/>
            <person name="Ruiz-Duenas F.J."/>
            <person name="Sabat G."/>
            <person name="Salamov A."/>
            <person name="Samejima M."/>
            <person name="Schmutz J."/>
            <person name="Slot J.C."/>
            <person name="St John F."/>
            <person name="Stenlid J."/>
            <person name="Sun H."/>
            <person name="Sun S."/>
            <person name="Syed K."/>
            <person name="Tsang A."/>
            <person name="Wiebenga A."/>
            <person name="Young D."/>
            <person name="Pisabarro A."/>
            <person name="Eastwood D.C."/>
            <person name="Martin F."/>
            <person name="Cullen D."/>
            <person name="Grigoriev I.V."/>
            <person name="Hibbett D.S."/>
        </authorList>
    </citation>
    <scope>NUCLEOTIDE SEQUENCE</scope>
    <source>
        <strain evidence="3">FP-58527</strain>
    </source>
</reference>
<feature type="compositionally biased region" description="Polar residues" evidence="1">
    <location>
        <begin position="113"/>
        <end position="123"/>
    </location>
</feature>
<evidence type="ECO:0000256" key="1">
    <source>
        <dbReference type="SAM" id="MobiDB-lite"/>
    </source>
</evidence>
<feature type="region of interest" description="Disordered" evidence="1">
    <location>
        <begin position="191"/>
        <end position="225"/>
    </location>
</feature>
<dbReference type="eggNOG" id="ENOG502SVNJ">
    <property type="taxonomic scope" value="Eukaryota"/>
</dbReference>
<dbReference type="Proteomes" id="UP000015241">
    <property type="component" value="Unassembled WGS sequence"/>
</dbReference>
<dbReference type="EMBL" id="KE504128">
    <property type="protein sequence ID" value="EPT04029.1"/>
    <property type="molecule type" value="Genomic_DNA"/>
</dbReference>
<dbReference type="AlphaFoldDB" id="S8EL16"/>
<proteinExistence type="predicted"/>
<sequence length="330" mass="35575">MPGQWRPIRKPSNPSLHPPSNPNQRSPQRNDREDVANSSPPLDRVITAPLSTPHDAVLSQLLGRRGSTSQDSLIAPDPARHMLPKISIDGTASSLYRSDETPPPSQAPQTQTGLRSASASPHSAQHVPIYDPFTGALAGVMTSPVHDHEGSQAMSDADFDQTRDELWAHLARIRELQSEIAGMHLQMEGIGSSDARSARRAAGATRRPTEEWDDPGEAEERRKAARDAEFATLAENFRGRRVAIDGIMNKLDDLSQALTTFHALPTPVMDFSNSRSNTKDSGSRPGPRDTSVPAPNSGGVAVTILRDDDSELEPVLPDSPASGAPSHMNP</sequence>
<feature type="region of interest" description="Disordered" evidence="1">
    <location>
        <begin position="1"/>
        <end position="128"/>
    </location>
</feature>
<dbReference type="OrthoDB" id="2537650at2759"/>
<dbReference type="HOGENOM" id="CLU_915703_0_0_1"/>
<feature type="region of interest" description="Disordered" evidence="1">
    <location>
        <begin position="267"/>
        <end position="330"/>
    </location>
</feature>
<protein>
    <submittedName>
        <fullName evidence="2">Uncharacterized protein</fullName>
    </submittedName>
</protein>
<gene>
    <name evidence="2" type="ORF">FOMPIDRAFT_1058362</name>
</gene>
<dbReference type="InParanoid" id="S8EL16"/>
<organism evidence="2 3">
    <name type="scientific">Fomitopsis schrenkii</name>
    <name type="common">Brown rot fungus</name>
    <dbReference type="NCBI Taxonomy" id="2126942"/>
    <lineage>
        <taxon>Eukaryota</taxon>
        <taxon>Fungi</taxon>
        <taxon>Dikarya</taxon>
        <taxon>Basidiomycota</taxon>
        <taxon>Agaricomycotina</taxon>
        <taxon>Agaricomycetes</taxon>
        <taxon>Polyporales</taxon>
        <taxon>Fomitopsis</taxon>
    </lineage>
</organism>
<evidence type="ECO:0000313" key="2">
    <source>
        <dbReference type="EMBL" id="EPT04029.1"/>
    </source>
</evidence>